<dbReference type="Proteomes" id="UP000887574">
    <property type="component" value="Unplaced"/>
</dbReference>
<organism evidence="1 2">
    <name type="scientific">Ditylenchus dipsaci</name>
    <dbReference type="NCBI Taxonomy" id="166011"/>
    <lineage>
        <taxon>Eukaryota</taxon>
        <taxon>Metazoa</taxon>
        <taxon>Ecdysozoa</taxon>
        <taxon>Nematoda</taxon>
        <taxon>Chromadorea</taxon>
        <taxon>Rhabditida</taxon>
        <taxon>Tylenchina</taxon>
        <taxon>Tylenchomorpha</taxon>
        <taxon>Sphaerularioidea</taxon>
        <taxon>Anguinidae</taxon>
        <taxon>Anguininae</taxon>
        <taxon>Ditylenchus</taxon>
    </lineage>
</organism>
<protein>
    <submittedName>
        <fullName evidence="2">Uncharacterized protein</fullName>
    </submittedName>
</protein>
<dbReference type="AlphaFoldDB" id="A0A915EQG8"/>
<sequence>MTGGRFTYSVEHSVGTIKNQEKSEEQTKREEIIDKDLAALSLTVGYKAVIGAPLTASQSLTTLEVWKAQDYRAYTNMDPTDDTYNKSTSYEPKLRHTYLKEELDDNDGAGYLNYQPLVLLFFVLVRYLCFN</sequence>
<evidence type="ECO:0000313" key="2">
    <source>
        <dbReference type="WBParaSite" id="jg872"/>
    </source>
</evidence>
<accession>A0A915EQG8</accession>
<keyword evidence="1" id="KW-1185">Reference proteome</keyword>
<name>A0A915EQG8_9BILA</name>
<dbReference type="WBParaSite" id="jg872">
    <property type="protein sequence ID" value="jg872"/>
    <property type="gene ID" value="jg872"/>
</dbReference>
<evidence type="ECO:0000313" key="1">
    <source>
        <dbReference type="Proteomes" id="UP000887574"/>
    </source>
</evidence>
<reference evidence="2" key="1">
    <citation type="submission" date="2022-11" db="UniProtKB">
        <authorList>
            <consortium name="WormBaseParasite"/>
        </authorList>
    </citation>
    <scope>IDENTIFICATION</scope>
</reference>
<proteinExistence type="predicted"/>